<dbReference type="AlphaFoldDB" id="A0A451B0D5"/>
<reference evidence="2" key="1">
    <citation type="submission" date="2019-02" db="EMBL/GenBank/DDBJ databases">
        <authorList>
            <person name="Gruber-Vodicka R. H."/>
            <person name="Seah K. B. B."/>
        </authorList>
    </citation>
    <scope>NUCLEOTIDE SEQUENCE</scope>
    <source>
        <strain evidence="2">BECK_BY19</strain>
        <strain evidence="1">BECK_BY8</strain>
    </source>
</reference>
<dbReference type="Pfam" id="PF14076">
    <property type="entry name" value="DUF4258"/>
    <property type="match status" value="1"/>
</dbReference>
<dbReference type="EMBL" id="CAADFZ010000080">
    <property type="protein sequence ID" value="VFK66115.1"/>
    <property type="molecule type" value="Genomic_DNA"/>
</dbReference>
<gene>
    <name evidence="1" type="ORF">BECKUNK1418G_GA0071005_10802</name>
    <name evidence="2" type="ORF">BECKUNK1418H_GA0071006_10812</name>
</gene>
<protein>
    <recommendedName>
        <fullName evidence="3">DUF4258 domain-containing protein</fullName>
    </recommendedName>
</protein>
<name>A0A451B0D5_9GAMM</name>
<sequence length="89" mass="10827">MRNSIHFDDMLQERGIRREWVERTIQIPDRVEDHGDGTRHFIKRIPEFGNRWLRVVVNVTLHPKKRVTAFFDRRLRRRPNEAAPQTFHA</sequence>
<evidence type="ECO:0008006" key="3">
    <source>
        <dbReference type="Google" id="ProtNLM"/>
    </source>
</evidence>
<evidence type="ECO:0000313" key="2">
    <source>
        <dbReference type="EMBL" id="VFK71745.1"/>
    </source>
</evidence>
<proteinExistence type="predicted"/>
<dbReference type="EMBL" id="CAADGD010000081">
    <property type="protein sequence ID" value="VFK71745.1"/>
    <property type="molecule type" value="Genomic_DNA"/>
</dbReference>
<accession>A0A451B0D5</accession>
<organism evidence="2">
    <name type="scientific">Candidatus Kentrum sp. UNK</name>
    <dbReference type="NCBI Taxonomy" id="2126344"/>
    <lineage>
        <taxon>Bacteria</taxon>
        <taxon>Pseudomonadati</taxon>
        <taxon>Pseudomonadota</taxon>
        <taxon>Gammaproteobacteria</taxon>
        <taxon>Candidatus Kentrum</taxon>
    </lineage>
</organism>
<evidence type="ECO:0000313" key="1">
    <source>
        <dbReference type="EMBL" id="VFK66115.1"/>
    </source>
</evidence>
<dbReference type="InterPro" id="IPR025354">
    <property type="entry name" value="DUF4258"/>
</dbReference>